<keyword evidence="3" id="KW-0274">FAD</keyword>
<dbReference type="InterPro" id="IPR050416">
    <property type="entry name" value="FAD-linked_Oxidoreductase"/>
</dbReference>
<dbReference type="OrthoDB" id="2151789at2759"/>
<evidence type="ECO:0000313" key="6">
    <source>
        <dbReference type="Proteomes" id="UP000284375"/>
    </source>
</evidence>
<name>A0A423VPE5_CYTCH</name>
<dbReference type="GO" id="GO:0016491">
    <property type="term" value="F:oxidoreductase activity"/>
    <property type="evidence" value="ECO:0007669"/>
    <property type="project" value="UniProtKB-KW"/>
</dbReference>
<organism evidence="5 6">
    <name type="scientific">Cytospora chrysosperma</name>
    <name type="common">Cytospora canker fungus</name>
    <name type="synonym">Sphaeria chrysosperma</name>
    <dbReference type="NCBI Taxonomy" id="252740"/>
    <lineage>
        <taxon>Eukaryota</taxon>
        <taxon>Fungi</taxon>
        <taxon>Dikarya</taxon>
        <taxon>Ascomycota</taxon>
        <taxon>Pezizomycotina</taxon>
        <taxon>Sordariomycetes</taxon>
        <taxon>Sordariomycetidae</taxon>
        <taxon>Diaporthales</taxon>
        <taxon>Cytosporaceae</taxon>
        <taxon>Cytospora</taxon>
    </lineage>
</organism>
<proteinExistence type="inferred from homology"/>
<reference evidence="5 6" key="1">
    <citation type="submission" date="2015-09" db="EMBL/GenBank/DDBJ databases">
        <title>Host preference determinants of Valsa canker pathogens revealed by comparative genomics.</title>
        <authorList>
            <person name="Yin Z."/>
            <person name="Huang L."/>
        </authorList>
    </citation>
    <scope>NUCLEOTIDE SEQUENCE [LARGE SCALE GENOMIC DNA]</scope>
    <source>
        <strain evidence="5 6">YSFL</strain>
    </source>
</reference>
<evidence type="ECO:0000313" key="5">
    <source>
        <dbReference type="EMBL" id="ROV92893.1"/>
    </source>
</evidence>
<comment type="caution">
    <text evidence="5">The sequence shown here is derived from an EMBL/GenBank/DDBJ whole genome shotgun (WGS) entry which is preliminary data.</text>
</comment>
<evidence type="ECO:0000256" key="2">
    <source>
        <dbReference type="ARBA" id="ARBA00022630"/>
    </source>
</evidence>
<dbReference type="SUPFAM" id="SSF56176">
    <property type="entry name" value="FAD-binding/transporter-associated domain-like"/>
    <property type="match status" value="1"/>
</dbReference>
<keyword evidence="4" id="KW-0560">Oxidoreductase</keyword>
<dbReference type="InterPro" id="IPR016169">
    <property type="entry name" value="FAD-bd_PCMH_sub2"/>
</dbReference>
<keyword evidence="6" id="KW-1185">Reference proteome</keyword>
<evidence type="ECO:0000256" key="3">
    <source>
        <dbReference type="ARBA" id="ARBA00022827"/>
    </source>
</evidence>
<gene>
    <name evidence="5" type="ORF">VSDG_06393</name>
</gene>
<evidence type="ECO:0000256" key="1">
    <source>
        <dbReference type="ARBA" id="ARBA00005466"/>
    </source>
</evidence>
<evidence type="ECO:0000256" key="4">
    <source>
        <dbReference type="ARBA" id="ARBA00023002"/>
    </source>
</evidence>
<dbReference type="Proteomes" id="UP000284375">
    <property type="component" value="Unassembled WGS sequence"/>
</dbReference>
<protein>
    <recommendedName>
        <fullName evidence="7">Berberine/berberine-like domain-containing protein</fullName>
    </recommendedName>
</protein>
<evidence type="ECO:0008006" key="7">
    <source>
        <dbReference type="Google" id="ProtNLM"/>
    </source>
</evidence>
<dbReference type="PANTHER" id="PTHR42973">
    <property type="entry name" value="BINDING OXIDOREDUCTASE, PUTATIVE (AFU_ORTHOLOGUE AFUA_1G17690)-RELATED"/>
    <property type="match status" value="1"/>
</dbReference>
<dbReference type="InterPro" id="IPR036318">
    <property type="entry name" value="FAD-bd_PCMH-like_sf"/>
</dbReference>
<dbReference type="GO" id="GO:0050660">
    <property type="term" value="F:flavin adenine dinucleotide binding"/>
    <property type="evidence" value="ECO:0007669"/>
    <property type="project" value="InterPro"/>
</dbReference>
<dbReference type="Gene3D" id="3.30.465.10">
    <property type="match status" value="1"/>
</dbReference>
<keyword evidence="2" id="KW-0285">Flavoprotein</keyword>
<comment type="similarity">
    <text evidence="1">Belongs to the oxygen-dependent FAD-linked oxidoreductase family.</text>
</comment>
<accession>A0A423VPE5</accession>
<dbReference type="AlphaFoldDB" id="A0A423VPE5"/>
<dbReference type="PANTHER" id="PTHR42973:SF22">
    <property type="entry name" value="FAD-BINDING PCMH-TYPE DOMAIN-CONTAINING PROTEIN-RELATED"/>
    <property type="match status" value="1"/>
</dbReference>
<sequence>MGGIGRLALPGGFSSFSSREDFICYNITNYEHFLASGKVVNTNSDENPDLWKALRGGSNNLGVVPRFDLRALKRRRFWGGAVYYFPQSFPGQVESLVNELKKTNASSETHIMLSIGYTATYMQLGAALSQGGNVLGPGPSDGPLVSILAFTCWQNKEDYEKIAEAIREVIEAIDRDAVSRGTSVPFKHLKYGWDFQDPINSYGIENKQALQEASRKYCSKGLFQKGGPICSREKT</sequence>
<dbReference type="STRING" id="252740.A0A423VPE5"/>
<dbReference type="EMBL" id="LJZO01000035">
    <property type="protein sequence ID" value="ROV92893.1"/>
    <property type="molecule type" value="Genomic_DNA"/>
</dbReference>